<dbReference type="Gene3D" id="1.25.40.10">
    <property type="entry name" value="Tetratricopeptide repeat domain"/>
    <property type="match status" value="1"/>
</dbReference>
<dbReference type="InterPro" id="IPR011990">
    <property type="entry name" value="TPR-like_helical_dom_sf"/>
</dbReference>
<dbReference type="RefSeq" id="WP_009334044.1">
    <property type="nucleotide sequence ID" value="NZ_CP015506.1"/>
</dbReference>
<dbReference type="SMART" id="SM00530">
    <property type="entry name" value="HTH_XRE"/>
    <property type="match status" value="1"/>
</dbReference>
<dbReference type="InterPro" id="IPR001387">
    <property type="entry name" value="Cro/C1-type_HTH"/>
</dbReference>
<dbReference type="SUPFAM" id="SSF48452">
    <property type="entry name" value="TPR-like"/>
    <property type="match status" value="1"/>
</dbReference>
<dbReference type="STRING" id="1196031.A361_15415"/>
<dbReference type="SUPFAM" id="SSF47413">
    <property type="entry name" value="lambda repressor-like DNA-binding domains"/>
    <property type="match status" value="1"/>
</dbReference>
<protein>
    <recommendedName>
        <fullName evidence="1">HTH cro/C1-type domain-containing protein</fullName>
    </recommendedName>
</protein>
<accession>A0A160MC17</accession>
<proteinExistence type="predicted"/>
<evidence type="ECO:0000313" key="2">
    <source>
        <dbReference type="EMBL" id="AND40479.1"/>
    </source>
</evidence>
<dbReference type="Gene3D" id="1.10.260.40">
    <property type="entry name" value="lambda repressor-like DNA-binding domains"/>
    <property type="match status" value="1"/>
</dbReference>
<dbReference type="InterPro" id="IPR010982">
    <property type="entry name" value="Lambda_DNA-bd_dom_sf"/>
</dbReference>
<sequence>MIEGEIIKFYRKKAGLTQEQLGFGICTLSYISKIERGHTACSAEIIELLSERLHLDIKKEILRFENLGNQLNQWHKAIVMRRLKEVDEINIELKKIPYIKSSKYAALYQLLQARYYIIKMNYKKTYSILQSVQKEHPSLPPYERNLLKHAWGIYYICNCISSRTENHQKAIEVLKEIEKDEYGNPEYNYDLAVAYHCIDSRVMAYVHAEKALRYFRETNNSIMAITAESLMLLQIGNDIHLNLEELTESYHNLIHHSELLQATDKKGMLLNNLGFEHFRRKDYAHAHKFYKEALSMTNKHSTSYLQRLYNYLESGLAGKIMRKTSILRKAQEGLSMAKNLENEFYHLLFKLFILLTENKLNKYYTFLEKDALPYFITNKHTVFINKYAKELYDHYMESEDFQKAAQISKVLIDPN</sequence>
<reference evidence="2 3" key="1">
    <citation type="submission" date="2016-04" db="EMBL/GenBank/DDBJ databases">
        <title>Complete genome sequence of Bacillus oceanisediminis strain 2691.</title>
        <authorList>
            <person name="Jeong H."/>
            <person name="Kim H.J."/>
            <person name="Lee D.-W."/>
        </authorList>
    </citation>
    <scope>NUCLEOTIDE SEQUENCE [LARGE SCALE GENOMIC DNA]</scope>
    <source>
        <strain evidence="2 3">2691</strain>
    </source>
</reference>
<dbReference type="EMBL" id="CP015506">
    <property type="protein sequence ID" value="AND40479.1"/>
    <property type="molecule type" value="Genomic_DNA"/>
</dbReference>
<organism evidence="2 3">
    <name type="scientific">Cytobacillus oceanisediminis 2691</name>
    <dbReference type="NCBI Taxonomy" id="1196031"/>
    <lineage>
        <taxon>Bacteria</taxon>
        <taxon>Bacillati</taxon>
        <taxon>Bacillota</taxon>
        <taxon>Bacilli</taxon>
        <taxon>Bacillales</taxon>
        <taxon>Bacillaceae</taxon>
        <taxon>Cytobacillus</taxon>
    </lineage>
</organism>
<name>A0A160MC17_9BACI</name>
<evidence type="ECO:0000259" key="1">
    <source>
        <dbReference type="PROSITE" id="PS50943"/>
    </source>
</evidence>
<dbReference type="CDD" id="cd00093">
    <property type="entry name" value="HTH_XRE"/>
    <property type="match status" value="1"/>
</dbReference>
<dbReference type="PROSITE" id="PS50943">
    <property type="entry name" value="HTH_CROC1"/>
    <property type="match status" value="1"/>
</dbReference>
<feature type="domain" description="HTH cro/C1-type" evidence="1">
    <location>
        <begin position="7"/>
        <end position="61"/>
    </location>
</feature>
<gene>
    <name evidence="2" type="ORF">A361_15415</name>
</gene>
<dbReference type="Pfam" id="PF01381">
    <property type="entry name" value="HTH_3"/>
    <property type="match status" value="1"/>
</dbReference>
<dbReference type="KEGG" id="bon:A361_15415"/>
<evidence type="ECO:0000313" key="3">
    <source>
        <dbReference type="Proteomes" id="UP000077856"/>
    </source>
</evidence>
<dbReference type="Proteomes" id="UP000077856">
    <property type="component" value="Chromosome"/>
</dbReference>
<dbReference type="GO" id="GO:0003677">
    <property type="term" value="F:DNA binding"/>
    <property type="evidence" value="ECO:0007669"/>
    <property type="project" value="InterPro"/>
</dbReference>
<dbReference type="AlphaFoldDB" id="A0A160MC17"/>
<dbReference type="eggNOG" id="COG1396">
    <property type="taxonomic scope" value="Bacteria"/>
</dbReference>